<accession>A0A9N7U5E2</accession>
<comment type="caution">
    <text evidence="2">The sequence shown here is derived from an EMBL/GenBank/DDBJ whole genome shotgun (WGS) entry which is preliminary data.</text>
</comment>
<organism evidence="2 3">
    <name type="scientific">Pleuronectes platessa</name>
    <name type="common">European plaice</name>
    <dbReference type="NCBI Taxonomy" id="8262"/>
    <lineage>
        <taxon>Eukaryota</taxon>
        <taxon>Metazoa</taxon>
        <taxon>Chordata</taxon>
        <taxon>Craniata</taxon>
        <taxon>Vertebrata</taxon>
        <taxon>Euteleostomi</taxon>
        <taxon>Actinopterygii</taxon>
        <taxon>Neopterygii</taxon>
        <taxon>Teleostei</taxon>
        <taxon>Neoteleostei</taxon>
        <taxon>Acanthomorphata</taxon>
        <taxon>Carangaria</taxon>
        <taxon>Pleuronectiformes</taxon>
        <taxon>Pleuronectoidei</taxon>
        <taxon>Pleuronectidae</taxon>
        <taxon>Pleuronectes</taxon>
    </lineage>
</organism>
<evidence type="ECO:0000313" key="3">
    <source>
        <dbReference type="Proteomes" id="UP001153269"/>
    </source>
</evidence>
<protein>
    <submittedName>
        <fullName evidence="2">Uncharacterized protein</fullName>
    </submittedName>
</protein>
<evidence type="ECO:0000313" key="2">
    <source>
        <dbReference type="EMBL" id="CAB1424317.1"/>
    </source>
</evidence>
<reference evidence="2" key="1">
    <citation type="submission" date="2020-03" db="EMBL/GenBank/DDBJ databases">
        <authorList>
            <person name="Weist P."/>
        </authorList>
    </citation>
    <scope>NUCLEOTIDE SEQUENCE</scope>
</reference>
<dbReference type="EMBL" id="CADEAL010000724">
    <property type="protein sequence ID" value="CAB1424317.1"/>
    <property type="molecule type" value="Genomic_DNA"/>
</dbReference>
<keyword evidence="3" id="KW-1185">Reference proteome</keyword>
<evidence type="ECO:0000256" key="1">
    <source>
        <dbReference type="SAM" id="MobiDB-lite"/>
    </source>
</evidence>
<sequence length="121" mass="13222">MQAGVFTPQSPAQTFAYKTSLPVERTKREPGSRSGCCGGFLTSGIGHDRATEAAADVPGSINDNVTARTHPPWPRCNRRQRAVFSWRRVDCGVIGGGSAHNTREFHIPPSRHFPVMFGCVR</sequence>
<dbReference type="AlphaFoldDB" id="A0A9N7U5E2"/>
<gene>
    <name evidence="2" type="ORF">PLEPLA_LOCUS12242</name>
</gene>
<dbReference type="Proteomes" id="UP001153269">
    <property type="component" value="Unassembled WGS sequence"/>
</dbReference>
<proteinExistence type="predicted"/>
<name>A0A9N7U5E2_PLEPL</name>
<feature type="region of interest" description="Disordered" evidence="1">
    <location>
        <begin position="52"/>
        <end position="73"/>
    </location>
</feature>